<feature type="transmembrane region" description="Helical" evidence="1">
    <location>
        <begin position="109"/>
        <end position="129"/>
    </location>
</feature>
<dbReference type="Proteomes" id="UP000178450">
    <property type="component" value="Unassembled WGS sequence"/>
</dbReference>
<keyword evidence="1" id="KW-1133">Transmembrane helix</keyword>
<protein>
    <submittedName>
        <fullName evidence="2">Uncharacterized protein</fullName>
    </submittedName>
</protein>
<feature type="transmembrane region" description="Helical" evidence="1">
    <location>
        <begin position="36"/>
        <end position="56"/>
    </location>
</feature>
<evidence type="ECO:0000313" key="2">
    <source>
        <dbReference type="EMBL" id="OGK64498.1"/>
    </source>
</evidence>
<gene>
    <name evidence="2" type="ORF">A2209_02260</name>
</gene>
<keyword evidence="1" id="KW-0472">Membrane</keyword>
<organism evidence="2 3">
    <name type="scientific">Candidatus Roizmanbacteria bacterium RIFOXYA1_FULL_41_12</name>
    <dbReference type="NCBI Taxonomy" id="1802082"/>
    <lineage>
        <taxon>Bacteria</taxon>
        <taxon>Candidatus Roizmaniibacteriota</taxon>
    </lineage>
</organism>
<evidence type="ECO:0000256" key="1">
    <source>
        <dbReference type="SAM" id="Phobius"/>
    </source>
</evidence>
<dbReference type="EMBL" id="MGBG01000020">
    <property type="protein sequence ID" value="OGK64498.1"/>
    <property type="molecule type" value="Genomic_DNA"/>
</dbReference>
<sequence length="310" mass="36680">MDIRLPDITKLTWPLNVALIGSIFSIFALIFNPQFIYYGFITFLYGILCHLVDVSYNFWLKKEKWNPSFVFISQFVLSVLWVFVVLYTYDKIPTIFNWEFEFFSIFSWQELLIGALLGWVLSFLSVWTIDKLKEPNLIFEIGSIADKHPTYKWKFVHIRVKNCKKLPKINPFTPSPAFECKAIIKIEDKVFIGRWTSKEQPIGNNPGDIVNKAFVHPRETIHPFTSDHESVEVVIGLKYEGEDNFYRFNNENYLYEQNGYKNKEWEFPKGTYDGEIEISTLGQIYKQPFKVMNKSNKRDDFWLELVDYSN</sequence>
<evidence type="ECO:0000313" key="3">
    <source>
        <dbReference type="Proteomes" id="UP000178450"/>
    </source>
</evidence>
<reference evidence="2 3" key="1">
    <citation type="journal article" date="2016" name="Nat. Commun.">
        <title>Thousands of microbial genomes shed light on interconnected biogeochemical processes in an aquifer system.</title>
        <authorList>
            <person name="Anantharaman K."/>
            <person name="Brown C.T."/>
            <person name="Hug L.A."/>
            <person name="Sharon I."/>
            <person name="Castelle C.J."/>
            <person name="Probst A.J."/>
            <person name="Thomas B.C."/>
            <person name="Singh A."/>
            <person name="Wilkins M.J."/>
            <person name="Karaoz U."/>
            <person name="Brodie E.L."/>
            <person name="Williams K.H."/>
            <person name="Hubbard S.S."/>
            <person name="Banfield J.F."/>
        </authorList>
    </citation>
    <scope>NUCLEOTIDE SEQUENCE [LARGE SCALE GENOMIC DNA]</scope>
</reference>
<feature type="transmembrane region" description="Helical" evidence="1">
    <location>
        <begin position="12"/>
        <end position="30"/>
    </location>
</feature>
<comment type="caution">
    <text evidence="2">The sequence shown here is derived from an EMBL/GenBank/DDBJ whole genome shotgun (WGS) entry which is preliminary data.</text>
</comment>
<dbReference type="AlphaFoldDB" id="A0A1F7K9F6"/>
<keyword evidence="1" id="KW-0812">Transmembrane</keyword>
<proteinExistence type="predicted"/>
<accession>A0A1F7K9F6</accession>
<name>A0A1F7K9F6_9BACT</name>
<feature type="transmembrane region" description="Helical" evidence="1">
    <location>
        <begin position="68"/>
        <end position="89"/>
    </location>
</feature>